<dbReference type="OrthoDB" id="1938555at2"/>
<reference evidence="1 2" key="1">
    <citation type="submission" date="2010-08" db="EMBL/GenBank/DDBJ databases">
        <title>Complete sequence of Clostridium cellulovorans 743B.</title>
        <authorList>
            <consortium name="US DOE Joint Genome Institute"/>
            <person name="Lucas S."/>
            <person name="Copeland A."/>
            <person name="Lapidus A."/>
            <person name="Cheng J.-F."/>
            <person name="Bruce D."/>
            <person name="Goodwin L."/>
            <person name="Pitluck S."/>
            <person name="Chertkov O."/>
            <person name="Detter J.C."/>
            <person name="Han C."/>
            <person name="Tapia R."/>
            <person name="Land M."/>
            <person name="Hauser L."/>
            <person name="Chang Y.-J."/>
            <person name="Jeffries C."/>
            <person name="Kyrpides N."/>
            <person name="Ivanova N."/>
            <person name="Mikhailova N."/>
            <person name="Hemme C.L."/>
            <person name="Woyke T."/>
        </authorList>
    </citation>
    <scope>NUCLEOTIDE SEQUENCE [LARGE SCALE GENOMIC DNA]</scope>
    <source>
        <strain evidence="2">ATCC 35296 / DSM 3052 / OCM 3 / 743B</strain>
    </source>
</reference>
<dbReference type="AlphaFoldDB" id="D9SW79"/>
<name>D9SW79_CLOC7</name>
<proteinExistence type="predicted"/>
<accession>D9SW79</accession>
<keyword evidence="2" id="KW-1185">Reference proteome</keyword>
<dbReference type="eggNOG" id="COG2030">
    <property type="taxonomic scope" value="Bacteria"/>
</dbReference>
<sequence>MIDLFRAFTTKEDFFYDGAFIAKIKYQRFQQKSGKETYKNEILKSNRKLCIINCSGYADDKITETLTIYLMMNVTVKESTKPEIVEDTGTLWRNFSKEEIANFSNLVGDTNSIHLTDNPVVQGMFILKELCDTTETRDIEVKYIHPVYGCNPVYIKHDDNIIKGFSDGILCFQATLS</sequence>
<gene>
    <name evidence="1" type="ordered locus">Clocel_1471</name>
</gene>
<dbReference type="InterPro" id="IPR029069">
    <property type="entry name" value="HotDog_dom_sf"/>
</dbReference>
<dbReference type="SUPFAM" id="SSF54637">
    <property type="entry name" value="Thioesterase/thiol ester dehydrase-isomerase"/>
    <property type="match status" value="1"/>
</dbReference>
<dbReference type="KEGG" id="ccb:Clocel_1471"/>
<dbReference type="HOGENOM" id="CLU_1515311_0_0_9"/>
<dbReference type="RefSeq" id="WP_010075910.1">
    <property type="nucleotide sequence ID" value="NC_014393.1"/>
</dbReference>
<evidence type="ECO:0000313" key="2">
    <source>
        <dbReference type="Proteomes" id="UP000002730"/>
    </source>
</evidence>
<dbReference type="EMBL" id="CP002160">
    <property type="protein sequence ID" value="ADL51223.1"/>
    <property type="molecule type" value="Genomic_DNA"/>
</dbReference>
<evidence type="ECO:0000313" key="1">
    <source>
        <dbReference type="EMBL" id="ADL51223.1"/>
    </source>
</evidence>
<protein>
    <recommendedName>
        <fullName evidence="3">MaoC domain protein dehydratase</fullName>
    </recommendedName>
</protein>
<dbReference type="Proteomes" id="UP000002730">
    <property type="component" value="Chromosome"/>
</dbReference>
<evidence type="ECO:0008006" key="3">
    <source>
        <dbReference type="Google" id="ProtNLM"/>
    </source>
</evidence>
<organism evidence="1 2">
    <name type="scientific">Clostridium cellulovorans (strain ATCC 35296 / DSM 3052 / OCM 3 / 743B)</name>
    <dbReference type="NCBI Taxonomy" id="573061"/>
    <lineage>
        <taxon>Bacteria</taxon>
        <taxon>Bacillati</taxon>
        <taxon>Bacillota</taxon>
        <taxon>Clostridia</taxon>
        <taxon>Eubacteriales</taxon>
        <taxon>Clostridiaceae</taxon>
        <taxon>Clostridium</taxon>
    </lineage>
</organism>